<evidence type="ECO:0000256" key="1">
    <source>
        <dbReference type="SAM" id="MobiDB-lite"/>
    </source>
</evidence>
<feature type="compositionally biased region" description="Basic and acidic residues" evidence="1">
    <location>
        <begin position="1"/>
        <end position="10"/>
    </location>
</feature>
<reference evidence="2" key="2">
    <citation type="submission" date="2023-05" db="EMBL/GenBank/DDBJ databases">
        <authorList>
            <person name="Schelkunov M.I."/>
        </authorList>
    </citation>
    <scope>NUCLEOTIDE SEQUENCE</scope>
    <source>
        <strain evidence="2">Hsosn_3</strain>
        <tissue evidence="2">Leaf</tissue>
    </source>
</reference>
<proteinExistence type="predicted"/>
<dbReference type="AlphaFoldDB" id="A0AAD8N3J3"/>
<comment type="caution">
    <text evidence="2">The sequence shown here is derived from an EMBL/GenBank/DDBJ whole genome shotgun (WGS) entry which is preliminary data.</text>
</comment>
<accession>A0AAD8N3J3</accession>
<evidence type="ECO:0000313" key="2">
    <source>
        <dbReference type="EMBL" id="KAK1393498.1"/>
    </source>
</evidence>
<gene>
    <name evidence="2" type="ORF">POM88_012554</name>
</gene>
<evidence type="ECO:0000313" key="3">
    <source>
        <dbReference type="Proteomes" id="UP001237642"/>
    </source>
</evidence>
<sequence>MKEQQVESKADAGASKTASLRQAVMKNPACKVQSKVIDEELLKTHFERLRNAIMPHSKLEYSDYVKDSFSKPKVVFDGEARKAFFQRARIRFMEHRARMEQRAREADMAPTSSPTASPEKPNINLIIELPKSSSPAADENFKEKHKSDDQIDDDQIKPIWIELPCTTSSVVGVVKETNRCVYDSQDPFFQKFVVPGYIKEFCTLALEKYNSEKGTNYRYVRPLRAHERGKTHDRIFTSTFRASQSDSDSDSDSETFITSISTGLRFYKGKWMFGNAIQHVSQVLGTPQFW</sequence>
<organism evidence="2 3">
    <name type="scientific">Heracleum sosnowskyi</name>
    <dbReference type="NCBI Taxonomy" id="360622"/>
    <lineage>
        <taxon>Eukaryota</taxon>
        <taxon>Viridiplantae</taxon>
        <taxon>Streptophyta</taxon>
        <taxon>Embryophyta</taxon>
        <taxon>Tracheophyta</taxon>
        <taxon>Spermatophyta</taxon>
        <taxon>Magnoliopsida</taxon>
        <taxon>eudicotyledons</taxon>
        <taxon>Gunneridae</taxon>
        <taxon>Pentapetalae</taxon>
        <taxon>asterids</taxon>
        <taxon>campanulids</taxon>
        <taxon>Apiales</taxon>
        <taxon>Apiaceae</taxon>
        <taxon>Apioideae</taxon>
        <taxon>apioid superclade</taxon>
        <taxon>Tordylieae</taxon>
        <taxon>Tordyliinae</taxon>
        <taxon>Heracleum</taxon>
    </lineage>
</organism>
<name>A0AAD8N3J3_9APIA</name>
<feature type="region of interest" description="Disordered" evidence="1">
    <location>
        <begin position="101"/>
        <end position="122"/>
    </location>
</feature>
<feature type="region of interest" description="Disordered" evidence="1">
    <location>
        <begin position="1"/>
        <end position="20"/>
    </location>
</feature>
<protein>
    <submittedName>
        <fullName evidence="2">Uncharacterized protein</fullName>
    </submittedName>
</protein>
<keyword evidence="3" id="KW-1185">Reference proteome</keyword>
<reference evidence="2" key="1">
    <citation type="submission" date="2023-02" db="EMBL/GenBank/DDBJ databases">
        <title>Genome of toxic invasive species Heracleum sosnowskyi carries increased number of genes despite the absence of recent whole-genome duplications.</title>
        <authorList>
            <person name="Schelkunov M."/>
            <person name="Shtratnikova V."/>
            <person name="Makarenko M."/>
            <person name="Klepikova A."/>
            <person name="Omelchenko D."/>
            <person name="Novikova G."/>
            <person name="Obukhova E."/>
            <person name="Bogdanov V."/>
            <person name="Penin A."/>
            <person name="Logacheva M."/>
        </authorList>
    </citation>
    <scope>NUCLEOTIDE SEQUENCE</scope>
    <source>
        <strain evidence="2">Hsosn_3</strain>
        <tissue evidence="2">Leaf</tissue>
    </source>
</reference>
<dbReference type="Proteomes" id="UP001237642">
    <property type="component" value="Unassembled WGS sequence"/>
</dbReference>
<dbReference type="EMBL" id="JAUIZM010000003">
    <property type="protein sequence ID" value="KAK1393498.1"/>
    <property type="molecule type" value="Genomic_DNA"/>
</dbReference>